<dbReference type="Proteomes" id="UP000678393">
    <property type="component" value="Unassembled WGS sequence"/>
</dbReference>
<evidence type="ECO:0000259" key="8">
    <source>
        <dbReference type="PROSITE" id="PS51987"/>
    </source>
</evidence>
<proteinExistence type="inferred from homology"/>
<dbReference type="Gene3D" id="3.30.590.10">
    <property type="entry name" value="Glutamine synthetase/guanido kinase, catalytic domain"/>
    <property type="match status" value="1"/>
</dbReference>
<dbReference type="PANTHER" id="PTHR43407:SF1">
    <property type="entry name" value="LENGSIN"/>
    <property type="match status" value="1"/>
</dbReference>
<evidence type="ECO:0000256" key="5">
    <source>
        <dbReference type="ARBA" id="ARBA00042675"/>
    </source>
</evidence>
<comment type="caution">
    <text evidence="9">The sequence shown here is derived from an EMBL/GenBank/DDBJ whole genome shotgun (WGS) entry which is preliminary data.</text>
</comment>
<dbReference type="InterPro" id="IPR036651">
    <property type="entry name" value="Gln_synt_N_sf"/>
</dbReference>
<comment type="similarity">
    <text evidence="1 6 7">Belongs to the glutamine synthetase family.</text>
</comment>
<dbReference type="GO" id="GO:0006542">
    <property type="term" value="P:glutamine biosynthetic process"/>
    <property type="evidence" value="ECO:0007669"/>
    <property type="project" value="InterPro"/>
</dbReference>
<dbReference type="GO" id="GO:0004356">
    <property type="term" value="F:glutamine synthetase activity"/>
    <property type="evidence" value="ECO:0007669"/>
    <property type="project" value="InterPro"/>
</dbReference>
<dbReference type="Pfam" id="PF00120">
    <property type="entry name" value="Gln-synt_C"/>
    <property type="match status" value="1"/>
</dbReference>
<comment type="function">
    <text evidence="2">May act as a component of the cytoskeleton or as a chaperone for the reorganization of intermediate filament proteins during terminal differentiation in the lens. Does not seem to have enzymatic activity.</text>
</comment>
<evidence type="ECO:0000256" key="3">
    <source>
        <dbReference type="ARBA" id="ARBA00038790"/>
    </source>
</evidence>
<evidence type="ECO:0000313" key="10">
    <source>
        <dbReference type="Proteomes" id="UP000678393"/>
    </source>
</evidence>
<dbReference type="GO" id="GO:0016020">
    <property type="term" value="C:membrane"/>
    <property type="evidence" value="ECO:0007669"/>
    <property type="project" value="TreeGrafter"/>
</dbReference>
<dbReference type="GO" id="GO:0005737">
    <property type="term" value="C:cytoplasm"/>
    <property type="evidence" value="ECO:0007669"/>
    <property type="project" value="TreeGrafter"/>
</dbReference>
<evidence type="ECO:0000256" key="2">
    <source>
        <dbReference type="ARBA" id="ARBA00037583"/>
    </source>
</evidence>
<name>A0A8S4AFU2_9EUPU</name>
<dbReference type="PROSITE" id="PS51987">
    <property type="entry name" value="GS_CATALYTIC"/>
    <property type="match status" value="1"/>
</dbReference>
<evidence type="ECO:0000256" key="4">
    <source>
        <dbReference type="ARBA" id="ARBA00039404"/>
    </source>
</evidence>
<sequence length="476" mass="54248">MSRILDEGGAAATSEPTTTAFYKENKFGKEENIDSYDAVLFTVCDTFGRARGKFAYRDNIRKFAQHGMETPHTKCVMGFHNEEPRTLPRYNNTSSVTYRMYPDLTTLKPLDWLCQDGSKVGHVLCDLHNSKNDRDLSSPRTLALRQLEKLKELGYQFMSAFETEYTIYHKGTTTAYGGDYNELVSMVRLDTDITFYYDLMMGLLASGIPVETQMEELGPGQIEYSMKPLYGIETADATHRLRYVSKSLSERSGLEATFMTKPLEDSSNSGFHFNHSLWTIDGQNAFYDPKDDNNCSTIMRHWIAGVIHHGNALAALMCPTVNCYNRLHHLFAPSDNIWNYSDRNARLRVKCRSQNVYIEDRMSSSACNPYLCTAGLVAAGIDGITRRLEAPPPQIFRPFISGDEKSKPQNPLPRSLEEALQALEHDEILTRELGEEFVQDYIALCKEFQIERLKDVVNKDPSLKFEAERDLFFHTL</sequence>
<evidence type="ECO:0000313" key="9">
    <source>
        <dbReference type="EMBL" id="CAG5136721.1"/>
    </source>
</evidence>
<dbReference type="Gene3D" id="3.10.20.70">
    <property type="entry name" value="Glutamine synthetase, N-terminal domain"/>
    <property type="match status" value="1"/>
</dbReference>
<dbReference type="SUPFAM" id="SSF55931">
    <property type="entry name" value="Glutamine synthetase/guanido kinase"/>
    <property type="match status" value="1"/>
</dbReference>
<dbReference type="InterPro" id="IPR014746">
    <property type="entry name" value="Gln_synth/guanido_kin_cat_dom"/>
</dbReference>
<dbReference type="SMART" id="SM01230">
    <property type="entry name" value="Gln-synt_C"/>
    <property type="match status" value="1"/>
</dbReference>
<keyword evidence="10" id="KW-1185">Reference proteome</keyword>
<dbReference type="PANTHER" id="PTHR43407">
    <property type="entry name" value="GLUTAMINE SYNTHETASE"/>
    <property type="match status" value="1"/>
</dbReference>
<dbReference type="OrthoDB" id="77835at2759"/>
<feature type="domain" description="GS catalytic" evidence="8">
    <location>
        <begin position="139"/>
        <end position="476"/>
    </location>
</feature>
<reference evidence="9" key="1">
    <citation type="submission" date="2021-04" db="EMBL/GenBank/DDBJ databases">
        <authorList>
            <consortium name="Molecular Ecology Group"/>
        </authorList>
    </citation>
    <scope>NUCLEOTIDE SEQUENCE</scope>
</reference>
<evidence type="ECO:0000256" key="7">
    <source>
        <dbReference type="RuleBase" id="RU000384"/>
    </source>
</evidence>
<comment type="subunit">
    <text evidence="3">Dodecamer. Interacts with BFSP2 and VIM.</text>
</comment>
<dbReference type="InterPro" id="IPR008146">
    <property type="entry name" value="Gln_synth_cat_dom"/>
</dbReference>
<protein>
    <recommendedName>
        <fullName evidence="4">Lengsin</fullName>
    </recommendedName>
    <alternativeName>
        <fullName evidence="5">Glutamate-ammonia ligase domain-containing protein 1</fullName>
    </alternativeName>
</protein>
<accession>A0A8S4AFU2</accession>
<dbReference type="AlphaFoldDB" id="A0A8S4AFU2"/>
<evidence type="ECO:0000256" key="1">
    <source>
        <dbReference type="ARBA" id="ARBA00009897"/>
    </source>
</evidence>
<dbReference type="EMBL" id="CAJHNH020008564">
    <property type="protein sequence ID" value="CAG5136721.1"/>
    <property type="molecule type" value="Genomic_DNA"/>
</dbReference>
<gene>
    <name evidence="9" type="ORF">CUNI_LOCUS22279</name>
</gene>
<evidence type="ECO:0000256" key="6">
    <source>
        <dbReference type="PROSITE-ProRule" id="PRU01331"/>
    </source>
</evidence>
<organism evidence="9 10">
    <name type="scientific">Candidula unifasciata</name>
    <dbReference type="NCBI Taxonomy" id="100452"/>
    <lineage>
        <taxon>Eukaryota</taxon>
        <taxon>Metazoa</taxon>
        <taxon>Spiralia</taxon>
        <taxon>Lophotrochozoa</taxon>
        <taxon>Mollusca</taxon>
        <taxon>Gastropoda</taxon>
        <taxon>Heterobranchia</taxon>
        <taxon>Euthyneura</taxon>
        <taxon>Panpulmonata</taxon>
        <taxon>Eupulmonata</taxon>
        <taxon>Stylommatophora</taxon>
        <taxon>Helicina</taxon>
        <taxon>Helicoidea</taxon>
        <taxon>Geomitridae</taxon>
        <taxon>Candidula</taxon>
    </lineage>
</organism>